<name>A0AA89BEJ9_9ASTE</name>
<gene>
    <name evidence="2" type="ORF">RJ639_029658</name>
</gene>
<organism evidence="2 3">
    <name type="scientific">Escallonia herrerae</name>
    <dbReference type="NCBI Taxonomy" id="1293975"/>
    <lineage>
        <taxon>Eukaryota</taxon>
        <taxon>Viridiplantae</taxon>
        <taxon>Streptophyta</taxon>
        <taxon>Embryophyta</taxon>
        <taxon>Tracheophyta</taxon>
        <taxon>Spermatophyta</taxon>
        <taxon>Magnoliopsida</taxon>
        <taxon>eudicotyledons</taxon>
        <taxon>Gunneridae</taxon>
        <taxon>Pentapetalae</taxon>
        <taxon>asterids</taxon>
        <taxon>campanulids</taxon>
        <taxon>Escalloniales</taxon>
        <taxon>Escalloniaceae</taxon>
        <taxon>Escallonia</taxon>
    </lineage>
</organism>
<dbReference type="PROSITE" id="PS50011">
    <property type="entry name" value="PROTEIN_KINASE_DOM"/>
    <property type="match status" value="1"/>
</dbReference>
<dbReference type="InterPro" id="IPR000719">
    <property type="entry name" value="Prot_kinase_dom"/>
</dbReference>
<sequence>SSYFQPLSWKLRMKVALDAAKGIAYLHSPETKVIYRDFKSSNILINYFPYNFHPFTTRTIMQSFLILGWPIRIGQQMGKAMYLPGSWLPMVNSCSQLVARLHLHLILIVAVPLPIHLPLFGFTC</sequence>
<feature type="domain" description="Protein kinase" evidence="1">
    <location>
        <begin position="1"/>
        <end position="124"/>
    </location>
</feature>
<dbReference type="SUPFAM" id="SSF56112">
    <property type="entry name" value="Protein kinase-like (PK-like)"/>
    <property type="match status" value="1"/>
</dbReference>
<dbReference type="InterPro" id="IPR050823">
    <property type="entry name" value="Plant_Ser_Thr_Prot_Kinase"/>
</dbReference>
<dbReference type="Proteomes" id="UP001188597">
    <property type="component" value="Unassembled WGS sequence"/>
</dbReference>
<evidence type="ECO:0000313" key="2">
    <source>
        <dbReference type="EMBL" id="KAK3038218.1"/>
    </source>
</evidence>
<dbReference type="InterPro" id="IPR011009">
    <property type="entry name" value="Kinase-like_dom_sf"/>
</dbReference>
<dbReference type="InterPro" id="IPR008271">
    <property type="entry name" value="Ser/Thr_kinase_AS"/>
</dbReference>
<dbReference type="AlphaFoldDB" id="A0AA89BEJ9"/>
<keyword evidence="3" id="KW-1185">Reference proteome</keyword>
<dbReference type="GO" id="GO:0004672">
    <property type="term" value="F:protein kinase activity"/>
    <property type="evidence" value="ECO:0007669"/>
    <property type="project" value="InterPro"/>
</dbReference>
<dbReference type="PROSITE" id="PS00108">
    <property type="entry name" value="PROTEIN_KINASE_ST"/>
    <property type="match status" value="1"/>
</dbReference>
<dbReference type="GO" id="GO:0005524">
    <property type="term" value="F:ATP binding"/>
    <property type="evidence" value="ECO:0007669"/>
    <property type="project" value="InterPro"/>
</dbReference>
<proteinExistence type="predicted"/>
<evidence type="ECO:0000259" key="1">
    <source>
        <dbReference type="PROSITE" id="PS50011"/>
    </source>
</evidence>
<accession>A0AA89BEJ9</accession>
<protein>
    <recommendedName>
        <fullName evidence="1">Protein kinase domain-containing protein</fullName>
    </recommendedName>
</protein>
<comment type="caution">
    <text evidence="2">The sequence shown here is derived from an EMBL/GenBank/DDBJ whole genome shotgun (WGS) entry which is preliminary data.</text>
</comment>
<evidence type="ECO:0000313" key="3">
    <source>
        <dbReference type="Proteomes" id="UP001188597"/>
    </source>
</evidence>
<dbReference type="Gene3D" id="1.10.510.10">
    <property type="entry name" value="Transferase(Phosphotransferase) domain 1"/>
    <property type="match status" value="1"/>
</dbReference>
<reference evidence="2" key="1">
    <citation type="submission" date="2022-12" db="EMBL/GenBank/DDBJ databases">
        <title>Draft genome assemblies for two species of Escallonia (Escalloniales).</title>
        <authorList>
            <person name="Chanderbali A."/>
            <person name="Dervinis C."/>
            <person name="Anghel I."/>
            <person name="Soltis D."/>
            <person name="Soltis P."/>
            <person name="Zapata F."/>
        </authorList>
    </citation>
    <scope>NUCLEOTIDE SEQUENCE</scope>
    <source>
        <strain evidence="2">UCBG64.0493</strain>
        <tissue evidence="2">Leaf</tissue>
    </source>
</reference>
<dbReference type="EMBL" id="JAVXUP010000102">
    <property type="protein sequence ID" value="KAK3038218.1"/>
    <property type="molecule type" value="Genomic_DNA"/>
</dbReference>
<dbReference type="PANTHER" id="PTHR45621">
    <property type="entry name" value="OS01G0588500 PROTEIN-RELATED"/>
    <property type="match status" value="1"/>
</dbReference>
<feature type="non-terminal residue" evidence="2">
    <location>
        <position position="124"/>
    </location>
</feature>